<accession>A0ABW2QVJ3</accession>
<comment type="caution">
    <text evidence="2">The sequence shown here is derived from an EMBL/GenBank/DDBJ whole genome shotgun (WGS) entry which is preliminary data.</text>
</comment>
<keyword evidence="1" id="KW-0472">Membrane</keyword>
<protein>
    <submittedName>
        <fullName evidence="2">Uncharacterized protein</fullName>
    </submittedName>
</protein>
<keyword evidence="1" id="KW-0812">Transmembrane</keyword>
<evidence type="ECO:0000313" key="3">
    <source>
        <dbReference type="Proteomes" id="UP001596501"/>
    </source>
</evidence>
<dbReference type="Proteomes" id="UP001596501">
    <property type="component" value="Unassembled WGS sequence"/>
</dbReference>
<reference evidence="3" key="1">
    <citation type="journal article" date="2019" name="Int. J. Syst. Evol. Microbiol.">
        <title>The Global Catalogue of Microorganisms (GCM) 10K type strain sequencing project: providing services to taxonomists for standard genome sequencing and annotation.</title>
        <authorList>
            <consortium name="The Broad Institute Genomics Platform"/>
            <consortium name="The Broad Institute Genome Sequencing Center for Infectious Disease"/>
            <person name="Wu L."/>
            <person name="Ma J."/>
        </authorList>
    </citation>
    <scope>NUCLEOTIDE SEQUENCE [LARGE SCALE GENOMIC DNA]</scope>
    <source>
        <strain evidence="3">CGMCC 1.12371</strain>
    </source>
</reference>
<feature type="transmembrane region" description="Helical" evidence="1">
    <location>
        <begin position="6"/>
        <end position="24"/>
    </location>
</feature>
<name>A0ABW2QVJ3_9BURK</name>
<dbReference type="EMBL" id="JBHTCA010000031">
    <property type="protein sequence ID" value="MFC7411413.1"/>
    <property type="molecule type" value="Genomic_DNA"/>
</dbReference>
<gene>
    <name evidence="2" type="ORF">ACFQPB_21360</name>
</gene>
<proteinExistence type="predicted"/>
<sequence length="91" mass="10068">MIETGIAIFLSLVFILAKLPRRLMLRALRHDIAIDVAVTFLVLVIHWGTFSGVMAATFAGLLTSVGTSAAKRLFGYIHRDQYVPGFIHLKV</sequence>
<evidence type="ECO:0000313" key="2">
    <source>
        <dbReference type="EMBL" id="MFC7411413.1"/>
    </source>
</evidence>
<organism evidence="2 3">
    <name type="scientific">Hydrogenophaga atypica</name>
    <dbReference type="NCBI Taxonomy" id="249409"/>
    <lineage>
        <taxon>Bacteria</taxon>
        <taxon>Pseudomonadati</taxon>
        <taxon>Pseudomonadota</taxon>
        <taxon>Betaproteobacteria</taxon>
        <taxon>Burkholderiales</taxon>
        <taxon>Comamonadaceae</taxon>
        <taxon>Hydrogenophaga</taxon>
    </lineage>
</organism>
<keyword evidence="3" id="KW-1185">Reference proteome</keyword>
<dbReference type="RefSeq" id="WP_382227811.1">
    <property type="nucleotide sequence ID" value="NZ_JBHTCA010000031.1"/>
</dbReference>
<keyword evidence="1" id="KW-1133">Transmembrane helix</keyword>
<feature type="transmembrane region" description="Helical" evidence="1">
    <location>
        <begin position="36"/>
        <end position="62"/>
    </location>
</feature>
<evidence type="ECO:0000256" key="1">
    <source>
        <dbReference type="SAM" id="Phobius"/>
    </source>
</evidence>